<dbReference type="EMBL" id="CM023481">
    <property type="protein sequence ID" value="KAH6948397.1"/>
    <property type="molecule type" value="Genomic_DNA"/>
</dbReference>
<name>A0ACB7TSM3_HYAAI</name>
<evidence type="ECO:0000313" key="1">
    <source>
        <dbReference type="EMBL" id="KAH6948397.1"/>
    </source>
</evidence>
<reference evidence="1" key="1">
    <citation type="submission" date="2020-05" db="EMBL/GenBank/DDBJ databases">
        <title>Large-scale comparative analyses of tick genomes elucidate their genetic diversity and vector capacities.</title>
        <authorList>
            <person name="Jia N."/>
            <person name="Wang J."/>
            <person name="Shi W."/>
            <person name="Du L."/>
            <person name="Sun Y."/>
            <person name="Zhan W."/>
            <person name="Jiang J."/>
            <person name="Wang Q."/>
            <person name="Zhang B."/>
            <person name="Ji P."/>
            <person name="Sakyi L.B."/>
            <person name="Cui X."/>
            <person name="Yuan T."/>
            <person name="Jiang B."/>
            <person name="Yang W."/>
            <person name="Lam T.T.-Y."/>
            <person name="Chang Q."/>
            <person name="Ding S."/>
            <person name="Wang X."/>
            <person name="Zhu J."/>
            <person name="Ruan X."/>
            <person name="Zhao L."/>
            <person name="Wei J."/>
            <person name="Que T."/>
            <person name="Du C."/>
            <person name="Cheng J."/>
            <person name="Dai P."/>
            <person name="Han X."/>
            <person name="Huang E."/>
            <person name="Gao Y."/>
            <person name="Liu J."/>
            <person name="Shao H."/>
            <person name="Ye R."/>
            <person name="Li L."/>
            <person name="Wei W."/>
            <person name="Wang X."/>
            <person name="Wang C."/>
            <person name="Yang T."/>
            <person name="Huo Q."/>
            <person name="Li W."/>
            <person name="Guo W."/>
            <person name="Chen H."/>
            <person name="Zhou L."/>
            <person name="Ni X."/>
            <person name="Tian J."/>
            <person name="Zhou Y."/>
            <person name="Sheng Y."/>
            <person name="Liu T."/>
            <person name="Pan Y."/>
            <person name="Xia L."/>
            <person name="Li J."/>
            <person name="Zhao F."/>
            <person name="Cao W."/>
        </authorList>
    </citation>
    <scope>NUCLEOTIDE SEQUENCE</scope>
    <source>
        <strain evidence="1">Hyas-2018</strain>
    </source>
</reference>
<evidence type="ECO:0000313" key="2">
    <source>
        <dbReference type="Proteomes" id="UP000821845"/>
    </source>
</evidence>
<proteinExistence type="predicted"/>
<accession>A0ACB7TSM3</accession>
<sequence>MKVATTQLAARSVARTFHATMANRDQNRGSGQSHPRGRYARRRRVQRPLKNNGVFFGDIFCCGQDGGHHHLLPRAAARRSALFVSSGCAQCGGAFHETPNEESEQIPQDTRGVPRRRKFRGSPECQRV</sequence>
<gene>
    <name evidence="1" type="ORF">HPB50_024140</name>
</gene>
<keyword evidence="2" id="KW-1185">Reference proteome</keyword>
<organism evidence="1 2">
    <name type="scientific">Hyalomma asiaticum</name>
    <name type="common">Tick</name>
    <dbReference type="NCBI Taxonomy" id="266040"/>
    <lineage>
        <taxon>Eukaryota</taxon>
        <taxon>Metazoa</taxon>
        <taxon>Ecdysozoa</taxon>
        <taxon>Arthropoda</taxon>
        <taxon>Chelicerata</taxon>
        <taxon>Arachnida</taxon>
        <taxon>Acari</taxon>
        <taxon>Parasitiformes</taxon>
        <taxon>Ixodida</taxon>
        <taxon>Ixodoidea</taxon>
        <taxon>Ixodidae</taxon>
        <taxon>Hyalomminae</taxon>
        <taxon>Hyalomma</taxon>
    </lineage>
</organism>
<comment type="caution">
    <text evidence="1">The sequence shown here is derived from an EMBL/GenBank/DDBJ whole genome shotgun (WGS) entry which is preliminary data.</text>
</comment>
<dbReference type="Proteomes" id="UP000821845">
    <property type="component" value="Chromosome 1"/>
</dbReference>
<protein>
    <submittedName>
        <fullName evidence="1">Uncharacterized protein</fullName>
    </submittedName>
</protein>